<dbReference type="PANTHER" id="PTHR30055">
    <property type="entry name" value="HTH-TYPE TRANSCRIPTIONAL REGULATOR RUTR"/>
    <property type="match status" value="1"/>
</dbReference>
<sequence length="178" mass="20580">MQSKRERTRARILQAAWNLFQESGYQPTSTRQIARAAEVADGTVFSHFSTKLEILKAGVQTQIKQVIEQADASLKGCTPEDRLLHYARHLYPFYAEQAEFSRELFKEILWHQDELRPQIEAFMFKLFDAPVCEREQVYGQVLMDCYFMTLLDGLGAEEVSASLMQERLTQKLACFTSK</sequence>
<keyword evidence="3" id="KW-0804">Transcription</keyword>
<evidence type="ECO:0000256" key="1">
    <source>
        <dbReference type="ARBA" id="ARBA00023015"/>
    </source>
</evidence>
<dbReference type="SUPFAM" id="SSF46689">
    <property type="entry name" value="Homeodomain-like"/>
    <property type="match status" value="1"/>
</dbReference>
<dbReference type="InterPro" id="IPR001647">
    <property type="entry name" value="HTH_TetR"/>
</dbReference>
<dbReference type="PANTHER" id="PTHR30055:SF234">
    <property type="entry name" value="HTH-TYPE TRANSCRIPTIONAL REGULATOR BETI"/>
    <property type="match status" value="1"/>
</dbReference>
<keyword evidence="1" id="KW-0805">Transcription regulation</keyword>
<name>A0A2P8ETF0_9GAMM</name>
<dbReference type="EMBL" id="PYGI01000016">
    <property type="protein sequence ID" value="PSL12760.1"/>
    <property type="molecule type" value="Genomic_DNA"/>
</dbReference>
<dbReference type="PRINTS" id="PR00455">
    <property type="entry name" value="HTHTETR"/>
</dbReference>
<dbReference type="GO" id="GO:0003700">
    <property type="term" value="F:DNA-binding transcription factor activity"/>
    <property type="evidence" value="ECO:0007669"/>
    <property type="project" value="TreeGrafter"/>
</dbReference>
<dbReference type="Gene3D" id="1.10.357.10">
    <property type="entry name" value="Tetracycline Repressor, domain 2"/>
    <property type="match status" value="1"/>
</dbReference>
<keyword evidence="2 4" id="KW-0238">DNA-binding</keyword>
<comment type="caution">
    <text evidence="6">The sequence shown here is derived from an EMBL/GenBank/DDBJ whole genome shotgun (WGS) entry which is preliminary data.</text>
</comment>
<dbReference type="InterPro" id="IPR050109">
    <property type="entry name" value="HTH-type_TetR-like_transc_reg"/>
</dbReference>
<evidence type="ECO:0000256" key="4">
    <source>
        <dbReference type="PROSITE-ProRule" id="PRU00335"/>
    </source>
</evidence>
<feature type="DNA-binding region" description="H-T-H motif" evidence="4">
    <location>
        <begin position="29"/>
        <end position="48"/>
    </location>
</feature>
<proteinExistence type="predicted"/>
<evidence type="ECO:0000313" key="6">
    <source>
        <dbReference type="EMBL" id="PSL12760.1"/>
    </source>
</evidence>
<dbReference type="Pfam" id="PF00440">
    <property type="entry name" value="TetR_N"/>
    <property type="match status" value="1"/>
</dbReference>
<keyword evidence="7" id="KW-1185">Reference proteome</keyword>
<dbReference type="GO" id="GO:0000976">
    <property type="term" value="F:transcription cis-regulatory region binding"/>
    <property type="evidence" value="ECO:0007669"/>
    <property type="project" value="TreeGrafter"/>
</dbReference>
<evidence type="ECO:0000313" key="7">
    <source>
        <dbReference type="Proteomes" id="UP000242133"/>
    </source>
</evidence>
<reference evidence="6 7" key="1">
    <citation type="submission" date="2018-03" db="EMBL/GenBank/DDBJ databases">
        <title>Genomic Encyclopedia of Archaeal and Bacterial Type Strains, Phase II (KMG-II): from individual species to whole genera.</title>
        <authorList>
            <person name="Goeker M."/>
        </authorList>
    </citation>
    <scope>NUCLEOTIDE SEQUENCE [LARGE SCALE GENOMIC DNA]</scope>
    <source>
        <strain evidence="6 7">DSM 17586</strain>
    </source>
</reference>
<accession>A0A2P8ETF0</accession>
<dbReference type="RefSeq" id="WP_106592378.1">
    <property type="nucleotide sequence ID" value="NZ_PYGI01000016.1"/>
</dbReference>
<dbReference type="OrthoDB" id="116240at2"/>
<gene>
    <name evidence="6" type="ORF">CLV44_116119</name>
</gene>
<dbReference type="AlphaFoldDB" id="A0A2P8ETF0"/>
<evidence type="ECO:0000259" key="5">
    <source>
        <dbReference type="PROSITE" id="PS50977"/>
    </source>
</evidence>
<dbReference type="PROSITE" id="PS01081">
    <property type="entry name" value="HTH_TETR_1"/>
    <property type="match status" value="1"/>
</dbReference>
<feature type="domain" description="HTH tetR-type" evidence="5">
    <location>
        <begin position="6"/>
        <end position="66"/>
    </location>
</feature>
<dbReference type="InterPro" id="IPR009057">
    <property type="entry name" value="Homeodomain-like_sf"/>
</dbReference>
<evidence type="ECO:0000256" key="2">
    <source>
        <dbReference type="ARBA" id="ARBA00023125"/>
    </source>
</evidence>
<evidence type="ECO:0000256" key="3">
    <source>
        <dbReference type="ARBA" id="ARBA00023163"/>
    </source>
</evidence>
<dbReference type="PROSITE" id="PS50977">
    <property type="entry name" value="HTH_TETR_2"/>
    <property type="match status" value="1"/>
</dbReference>
<protein>
    <submittedName>
        <fullName evidence="6">TetR family transcriptional regulator</fullName>
    </submittedName>
</protein>
<dbReference type="InterPro" id="IPR023772">
    <property type="entry name" value="DNA-bd_HTH_TetR-type_CS"/>
</dbReference>
<dbReference type="Proteomes" id="UP000242133">
    <property type="component" value="Unassembled WGS sequence"/>
</dbReference>
<organism evidence="6 7">
    <name type="scientific">Marinobacterium halophilum</name>
    <dbReference type="NCBI Taxonomy" id="267374"/>
    <lineage>
        <taxon>Bacteria</taxon>
        <taxon>Pseudomonadati</taxon>
        <taxon>Pseudomonadota</taxon>
        <taxon>Gammaproteobacteria</taxon>
        <taxon>Oceanospirillales</taxon>
        <taxon>Oceanospirillaceae</taxon>
        <taxon>Marinobacterium</taxon>
    </lineage>
</organism>